<protein>
    <submittedName>
        <fullName evidence="5">Adenylate kinase isoenzyme 1</fullName>
    </submittedName>
</protein>
<keyword evidence="6" id="KW-1185">Reference proteome</keyword>
<dbReference type="SUPFAM" id="SSF52540">
    <property type="entry name" value="P-loop containing nucleoside triphosphate hydrolases"/>
    <property type="match status" value="1"/>
</dbReference>
<dbReference type="AlphaFoldDB" id="A0AAV3Y5E2"/>
<dbReference type="GO" id="GO:0005524">
    <property type="term" value="F:ATP binding"/>
    <property type="evidence" value="ECO:0007669"/>
    <property type="project" value="InterPro"/>
</dbReference>
<keyword evidence="1 4" id="KW-0808">Transferase</keyword>
<organism evidence="5 6">
    <name type="scientific">Plakobranchus ocellatus</name>
    <dbReference type="NCBI Taxonomy" id="259542"/>
    <lineage>
        <taxon>Eukaryota</taxon>
        <taxon>Metazoa</taxon>
        <taxon>Spiralia</taxon>
        <taxon>Lophotrochozoa</taxon>
        <taxon>Mollusca</taxon>
        <taxon>Gastropoda</taxon>
        <taxon>Heterobranchia</taxon>
        <taxon>Euthyneura</taxon>
        <taxon>Panpulmonata</taxon>
        <taxon>Sacoglossa</taxon>
        <taxon>Placobranchoidea</taxon>
        <taxon>Plakobranchidae</taxon>
        <taxon>Plakobranchus</taxon>
    </lineage>
</organism>
<dbReference type="EMBL" id="BLXT01000492">
    <property type="protein sequence ID" value="GFN77637.1"/>
    <property type="molecule type" value="Genomic_DNA"/>
</dbReference>
<evidence type="ECO:0000256" key="1">
    <source>
        <dbReference type="ARBA" id="ARBA00022679"/>
    </source>
</evidence>
<dbReference type="InterPro" id="IPR027417">
    <property type="entry name" value="P-loop_NTPase"/>
</dbReference>
<keyword evidence="3 4" id="KW-0418">Kinase</keyword>
<dbReference type="Pfam" id="PF00406">
    <property type="entry name" value="ADK"/>
    <property type="match status" value="1"/>
</dbReference>
<dbReference type="PRINTS" id="PR00094">
    <property type="entry name" value="ADENYLTKNASE"/>
</dbReference>
<evidence type="ECO:0000256" key="4">
    <source>
        <dbReference type="RuleBase" id="RU003330"/>
    </source>
</evidence>
<sequence>MTQRLLGRAATSGRADDNEETIKKRLVTFHNITTPVIEHYSKLGKVKTVSAEGGKDDVFAEVQKIFDESIGK</sequence>
<keyword evidence="2" id="KW-0547">Nucleotide-binding</keyword>
<comment type="caution">
    <text evidence="5">The sequence shown here is derived from an EMBL/GenBank/DDBJ whole genome shotgun (WGS) entry which is preliminary data.</text>
</comment>
<evidence type="ECO:0000256" key="2">
    <source>
        <dbReference type="ARBA" id="ARBA00022741"/>
    </source>
</evidence>
<accession>A0AAV3Y5E2</accession>
<reference evidence="5 6" key="1">
    <citation type="journal article" date="2021" name="Elife">
        <title>Chloroplast acquisition without the gene transfer in kleptoplastic sea slugs, Plakobranchus ocellatus.</title>
        <authorList>
            <person name="Maeda T."/>
            <person name="Takahashi S."/>
            <person name="Yoshida T."/>
            <person name="Shimamura S."/>
            <person name="Takaki Y."/>
            <person name="Nagai Y."/>
            <person name="Toyoda A."/>
            <person name="Suzuki Y."/>
            <person name="Arimoto A."/>
            <person name="Ishii H."/>
            <person name="Satoh N."/>
            <person name="Nishiyama T."/>
            <person name="Hasebe M."/>
            <person name="Maruyama T."/>
            <person name="Minagawa J."/>
            <person name="Obokata J."/>
            <person name="Shigenobu S."/>
        </authorList>
    </citation>
    <scope>NUCLEOTIDE SEQUENCE [LARGE SCALE GENOMIC DNA]</scope>
</reference>
<gene>
    <name evidence="5" type="ORF">PoB_000414300</name>
</gene>
<evidence type="ECO:0000313" key="6">
    <source>
        <dbReference type="Proteomes" id="UP000735302"/>
    </source>
</evidence>
<dbReference type="InterPro" id="IPR000850">
    <property type="entry name" value="Adenylat/UMP-CMP_kin"/>
</dbReference>
<proteinExistence type="inferred from homology"/>
<evidence type="ECO:0000313" key="5">
    <source>
        <dbReference type="EMBL" id="GFN77637.1"/>
    </source>
</evidence>
<dbReference type="GO" id="GO:0019205">
    <property type="term" value="F:nucleobase-containing compound kinase activity"/>
    <property type="evidence" value="ECO:0007669"/>
    <property type="project" value="InterPro"/>
</dbReference>
<evidence type="ECO:0000256" key="3">
    <source>
        <dbReference type="ARBA" id="ARBA00022777"/>
    </source>
</evidence>
<dbReference type="PANTHER" id="PTHR23359">
    <property type="entry name" value="NUCLEOTIDE KINASE"/>
    <property type="match status" value="1"/>
</dbReference>
<dbReference type="Gene3D" id="3.40.50.300">
    <property type="entry name" value="P-loop containing nucleotide triphosphate hydrolases"/>
    <property type="match status" value="1"/>
</dbReference>
<comment type="similarity">
    <text evidence="4">Belongs to the adenylate kinase family.</text>
</comment>
<name>A0AAV3Y5E2_9GAST</name>
<dbReference type="GO" id="GO:0006139">
    <property type="term" value="P:nucleobase-containing compound metabolic process"/>
    <property type="evidence" value="ECO:0007669"/>
    <property type="project" value="InterPro"/>
</dbReference>
<dbReference type="Proteomes" id="UP000735302">
    <property type="component" value="Unassembled WGS sequence"/>
</dbReference>